<evidence type="ECO:0000256" key="2">
    <source>
        <dbReference type="SAM" id="SignalP"/>
    </source>
</evidence>
<organism evidence="3 4">
    <name type="scientific">Phyllosticta capitalensis</name>
    <dbReference type="NCBI Taxonomy" id="121624"/>
    <lineage>
        <taxon>Eukaryota</taxon>
        <taxon>Fungi</taxon>
        <taxon>Dikarya</taxon>
        <taxon>Ascomycota</taxon>
        <taxon>Pezizomycotina</taxon>
        <taxon>Dothideomycetes</taxon>
        <taxon>Dothideomycetes incertae sedis</taxon>
        <taxon>Botryosphaeriales</taxon>
        <taxon>Phyllostictaceae</taxon>
        <taxon>Phyllosticta</taxon>
    </lineage>
</organism>
<keyword evidence="2" id="KW-0732">Signal</keyword>
<dbReference type="Proteomes" id="UP001492380">
    <property type="component" value="Unassembled WGS sequence"/>
</dbReference>
<reference evidence="3 4" key="1">
    <citation type="submission" date="2024-04" db="EMBL/GenBank/DDBJ databases">
        <title>Phyllosticta paracitricarpa is synonymous to the EU quarantine fungus P. citricarpa based on phylogenomic analyses.</title>
        <authorList>
            <consortium name="Lawrence Berkeley National Laboratory"/>
            <person name="Van Ingen-Buijs V.A."/>
            <person name="Van Westerhoven A.C."/>
            <person name="Haridas S."/>
            <person name="Skiadas P."/>
            <person name="Martin F."/>
            <person name="Groenewald J.Z."/>
            <person name="Crous P.W."/>
            <person name="Seidl M.F."/>
        </authorList>
    </citation>
    <scope>NUCLEOTIDE SEQUENCE [LARGE SCALE GENOMIC DNA]</scope>
    <source>
        <strain evidence="3 4">CBS 123374</strain>
    </source>
</reference>
<evidence type="ECO:0008006" key="5">
    <source>
        <dbReference type="Google" id="ProtNLM"/>
    </source>
</evidence>
<evidence type="ECO:0000256" key="1">
    <source>
        <dbReference type="SAM" id="MobiDB-lite"/>
    </source>
</evidence>
<feature type="region of interest" description="Disordered" evidence="1">
    <location>
        <begin position="194"/>
        <end position="217"/>
    </location>
</feature>
<evidence type="ECO:0000313" key="3">
    <source>
        <dbReference type="EMBL" id="KAK8238091.1"/>
    </source>
</evidence>
<name>A0ABR1YSY7_9PEZI</name>
<keyword evidence="4" id="KW-1185">Reference proteome</keyword>
<accession>A0ABR1YSY7</accession>
<sequence length="217" mass="23973">MLSCVSLRWPWICALLYIQGAKCVWSAAERGNRTLTYLSSPSAPELDTLAHSPGYSMPLPKPEWPRKSLGLLVLVSSNLTSLPSRPIHASAGSRNRLPQNDGVPWGFPMPTPRPLNTPISAFVPPSDCRSCPPFHACLILKECFRRVPWSGSCRDVQTMCSTLRVSDLRTRRRPWPGRRSLRTCCIITTSNSGMMDGSTASSRKAARQQVSGLEAQH</sequence>
<evidence type="ECO:0000313" key="4">
    <source>
        <dbReference type="Proteomes" id="UP001492380"/>
    </source>
</evidence>
<feature type="signal peptide" evidence="2">
    <location>
        <begin position="1"/>
        <end position="23"/>
    </location>
</feature>
<proteinExistence type="predicted"/>
<feature type="chain" id="PRO_5045949158" description="Secreted protein" evidence="2">
    <location>
        <begin position="24"/>
        <end position="217"/>
    </location>
</feature>
<gene>
    <name evidence="3" type="ORF">HDK90DRAFT_213152</name>
</gene>
<comment type="caution">
    <text evidence="3">The sequence shown here is derived from an EMBL/GenBank/DDBJ whole genome shotgun (WGS) entry which is preliminary data.</text>
</comment>
<dbReference type="EMBL" id="JBBWRZ010000004">
    <property type="protein sequence ID" value="KAK8238091.1"/>
    <property type="molecule type" value="Genomic_DNA"/>
</dbReference>
<protein>
    <recommendedName>
        <fullName evidence="5">Secreted protein</fullName>
    </recommendedName>
</protein>